<dbReference type="InterPro" id="IPR037401">
    <property type="entry name" value="SnoaL-like"/>
</dbReference>
<reference evidence="3" key="1">
    <citation type="journal article" date="2014" name="Int. J. Syst. Evol. Microbiol.">
        <title>Complete genome sequence of Corynebacterium casei LMG S-19264T (=DSM 44701T), isolated from a smear-ripened cheese.</title>
        <authorList>
            <consortium name="US DOE Joint Genome Institute (JGI-PGF)"/>
            <person name="Walter F."/>
            <person name="Albersmeier A."/>
            <person name="Kalinowski J."/>
            <person name="Ruckert C."/>
        </authorList>
    </citation>
    <scope>NUCLEOTIDE SEQUENCE</scope>
    <source>
        <strain evidence="3">CGMCC 1.15794</strain>
    </source>
</reference>
<feature type="region of interest" description="Disordered" evidence="1">
    <location>
        <begin position="144"/>
        <end position="164"/>
    </location>
</feature>
<name>A0A917MMJ7_9MICO</name>
<reference evidence="3" key="2">
    <citation type="submission" date="2020-09" db="EMBL/GenBank/DDBJ databases">
        <authorList>
            <person name="Sun Q."/>
            <person name="Zhou Y."/>
        </authorList>
    </citation>
    <scope>NUCLEOTIDE SEQUENCE</scope>
    <source>
        <strain evidence="3">CGMCC 1.15794</strain>
    </source>
</reference>
<evidence type="ECO:0000256" key="1">
    <source>
        <dbReference type="SAM" id="MobiDB-lite"/>
    </source>
</evidence>
<proteinExistence type="predicted"/>
<dbReference type="EMBL" id="BMJY01000007">
    <property type="protein sequence ID" value="GGH44809.1"/>
    <property type="molecule type" value="Genomic_DNA"/>
</dbReference>
<organism evidence="3 4">
    <name type="scientific">Microbacterium album</name>
    <dbReference type="NCBI Taxonomy" id="2053191"/>
    <lineage>
        <taxon>Bacteria</taxon>
        <taxon>Bacillati</taxon>
        <taxon>Actinomycetota</taxon>
        <taxon>Actinomycetes</taxon>
        <taxon>Micrococcales</taxon>
        <taxon>Microbacteriaceae</taxon>
        <taxon>Microbacterium</taxon>
    </lineage>
</organism>
<evidence type="ECO:0000313" key="4">
    <source>
        <dbReference type="Proteomes" id="UP000657592"/>
    </source>
</evidence>
<evidence type="ECO:0000313" key="3">
    <source>
        <dbReference type="EMBL" id="GGH44809.1"/>
    </source>
</evidence>
<dbReference type="Pfam" id="PF13577">
    <property type="entry name" value="SnoaL_4"/>
    <property type="match status" value="1"/>
</dbReference>
<dbReference type="AlphaFoldDB" id="A0A917MMJ7"/>
<keyword evidence="4" id="KW-1185">Reference proteome</keyword>
<comment type="caution">
    <text evidence="3">The sequence shown here is derived from an EMBL/GenBank/DDBJ whole genome shotgun (WGS) entry which is preliminary data.</text>
</comment>
<dbReference type="InterPro" id="IPR032710">
    <property type="entry name" value="NTF2-like_dom_sf"/>
</dbReference>
<sequence length="164" mass="18194">MAFRAVSPEARAAIADLNARWAWAVDGRDYEVLRDILHPDVHWVGHGGELHGRDAVVASYTGRTGNETRTTRHGLGNLLLEQVDERTVRGRSTWHNFASNEVPPGPPAVYLVADFRDTYVRGEGDTWLLRERIIEGVFREPSLGPPGLALGHGQTNTHERNTPA</sequence>
<accession>A0A917MMJ7</accession>
<dbReference type="Proteomes" id="UP000657592">
    <property type="component" value="Unassembled WGS sequence"/>
</dbReference>
<dbReference type="RefSeq" id="WP_188756115.1">
    <property type="nucleotide sequence ID" value="NZ_BMJY01000007.1"/>
</dbReference>
<feature type="domain" description="SnoaL-like" evidence="2">
    <location>
        <begin position="9"/>
        <end position="132"/>
    </location>
</feature>
<gene>
    <name evidence="3" type="ORF">GCM10010921_19750</name>
</gene>
<evidence type="ECO:0000259" key="2">
    <source>
        <dbReference type="Pfam" id="PF13577"/>
    </source>
</evidence>
<dbReference type="SUPFAM" id="SSF54427">
    <property type="entry name" value="NTF2-like"/>
    <property type="match status" value="1"/>
</dbReference>
<protein>
    <recommendedName>
        <fullName evidence="2">SnoaL-like domain-containing protein</fullName>
    </recommendedName>
</protein>
<dbReference type="Gene3D" id="3.10.450.50">
    <property type="match status" value="1"/>
</dbReference>